<gene>
    <name evidence="2" type="ORF">Purlil1_12082</name>
</gene>
<dbReference type="SUPFAM" id="SSF54695">
    <property type="entry name" value="POZ domain"/>
    <property type="match status" value="1"/>
</dbReference>
<protein>
    <recommendedName>
        <fullName evidence="4">BTB domain-containing protein</fullName>
    </recommendedName>
</protein>
<feature type="compositionally biased region" description="Basic and acidic residues" evidence="1">
    <location>
        <begin position="79"/>
        <end position="90"/>
    </location>
</feature>
<feature type="region of interest" description="Disordered" evidence="1">
    <location>
        <begin position="79"/>
        <end position="137"/>
    </location>
</feature>
<reference evidence="2 3" key="1">
    <citation type="journal article" date="2024" name="Microbiol. Resour. Announc.">
        <title>Genome annotations for the ascomycete fungi Trichoderma harzianum, Trichoderma aggressivum, and Purpureocillium lilacinum.</title>
        <authorList>
            <person name="Beijen E.P.W."/>
            <person name="Ohm R.A."/>
        </authorList>
    </citation>
    <scope>NUCLEOTIDE SEQUENCE [LARGE SCALE GENOMIC DNA]</scope>
    <source>
        <strain evidence="2 3">CBS 150709</strain>
    </source>
</reference>
<evidence type="ECO:0000256" key="1">
    <source>
        <dbReference type="SAM" id="MobiDB-lite"/>
    </source>
</evidence>
<organism evidence="2 3">
    <name type="scientific">Purpureocillium lilacinum</name>
    <name type="common">Paecilomyces lilacinus</name>
    <dbReference type="NCBI Taxonomy" id="33203"/>
    <lineage>
        <taxon>Eukaryota</taxon>
        <taxon>Fungi</taxon>
        <taxon>Dikarya</taxon>
        <taxon>Ascomycota</taxon>
        <taxon>Pezizomycotina</taxon>
        <taxon>Sordariomycetes</taxon>
        <taxon>Hypocreomycetidae</taxon>
        <taxon>Hypocreales</taxon>
        <taxon>Ophiocordycipitaceae</taxon>
        <taxon>Purpureocillium</taxon>
    </lineage>
</organism>
<feature type="compositionally biased region" description="Pro residues" evidence="1">
    <location>
        <begin position="97"/>
        <end position="116"/>
    </location>
</feature>
<keyword evidence="3" id="KW-1185">Reference proteome</keyword>
<name>A0ABR0BHT6_PURLI</name>
<dbReference type="Proteomes" id="UP001287286">
    <property type="component" value="Unassembled WGS sequence"/>
</dbReference>
<dbReference type="Gene3D" id="3.30.710.10">
    <property type="entry name" value="Potassium Channel Kv1.1, Chain A"/>
    <property type="match status" value="1"/>
</dbReference>
<accession>A0ABR0BHT6</accession>
<dbReference type="InterPro" id="IPR011333">
    <property type="entry name" value="SKP1/BTB/POZ_sf"/>
</dbReference>
<proteinExistence type="predicted"/>
<dbReference type="PANTHER" id="PTHR47843">
    <property type="entry name" value="BTB DOMAIN-CONTAINING PROTEIN-RELATED"/>
    <property type="match status" value="1"/>
</dbReference>
<comment type="caution">
    <text evidence="2">The sequence shown here is derived from an EMBL/GenBank/DDBJ whole genome shotgun (WGS) entry which is preliminary data.</text>
</comment>
<evidence type="ECO:0008006" key="4">
    <source>
        <dbReference type="Google" id="ProtNLM"/>
    </source>
</evidence>
<sequence>MMIDTEKTRVFSSPPFVFLVGPDHKKYTIHSSLVAQQSKALQTLVYGPMKEALDRCAKWDETDEDTFLRFSQYVYTGRYDEPEPKKRPETETAPSPDAAPNPQPEDGPWVEPPPKKTPFRHQKSRKPEPVTDDVPTMSKKSQLWAAFSRLFRVPSAIPQQRGNGPDDDCSDIFLCHARLYVLADYHGIDTLQRLALFNLRRSLERFQLYEEGCRDIEKLLEFSFGETMDKGERADPLRSLVCHYVACKIEELWQDESFQTLIGVLPDFPTSLLSVLLNRLD</sequence>
<evidence type="ECO:0000313" key="2">
    <source>
        <dbReference type="EMBL" id="KAK4078061.1"/>
    </source>
</evidence>
<evidence type="ECO:0000313" key="3">
    <source>
        <dbReference type="Proteomes" id="UP001287286"/>
    </source>
</evidence>
<dbReference type="EMBL" id="JAWRVI010000087">
    <property type="protein sequence ID" value="KAK4078061.1"/>
    <property type="molecule type" value="Genomic_DNA"/>
</dbReference>